<dbReference type="PANTHER" id="PTHR48050:SF13">
    <property type="entry name" value="STEROL 3-BETA-GLUCOSYLTRANSFERASE UGT80A2"/>
    <property type="match status" value="1"/>
</dbReference>
<proteinExistence type="predicted"/>
<protein>
    <submittedName>
        <fullName evidence="3">Glycosyl transferase</fullName>
    </submittedName>
</protein>
<evidence type="ECO:0000259" key="2">
    <source>
        <dbReference type="Pfam" id="PF06722"/>
    </source>
</evidence>
<accession>A0ABQ2J3R9</accession>
<evidence type="ECO:0000256" key="1">
    <source>
        <dbReference type="ARBA" id="ARBA00022679"/>
    </source>
</evidence>
<dbReference type="InterPro" id="IPR010610">
    <property type="entry name" value="EryCIII-like_C"/>
</dbReference>
<name>A0ABQ2J3R9_9ACTN</name>
<dbReference type="PANTHER" id="PTHR48050">
    <property type="entry name" value="STEROL 3-BETA-GLUCOSYLTRANSFERASE"/>
    <property type="match status" value="1"/>
</dbReference>
<dbReference type="CDD" id="cd03784">
    <property type="entry name" value="GT1_Gtf-like"/>
    <property type="match status" value="1"/>
</dbReference>
<comment type="caution">
    <text evidence="3">The sequence shown here is derived from an EMBL/GenBank/DDBJ whole genome shotgun (WGS) entry which is preliminary data.</text>
</comment>
<reference evidence="4" key="1">
    <citation type="journal article" date="2019" name="Int. J. Syst. Evol. Microbiol.">
        <title>The Global Catalogue of Microorganisms (GCM) 10K type strain sequencing project: providing services to taxonomists for standard genome sequencing and annotation.</title>
        <authorList>
            <consortium name="The Broad Institute Genomics Platform"/>
            <consortium name="The Broad Institute Genome Sequencing Center for Infectious Disease"/>
            <person name="Wu L."/>
            <person name="Ma J."/>
        </authorList>
    </citation>
    <scope>NUCLEOTIDE SEQUENCE [LARGE SCALE GENOMIC DNA]</scope>
    <source>
        <strain evidence="4">CGMCC 4.7323</strain>
    </source>
</reference>
<evidence type="ECO:0000313" key="4">
    <source>
        <dbReference type="Proteomes" id="UP000600080"/>
    </source>
</evidence>
<keyword evidence="4" id="KW-1185">Reference proteome</keyword>
<dbReference type="Pfam" id="PF06722">
    <property type="entry name" value="EryCIII-like_C"/>
    <property type="match status" value="1"/>
</dbReference>
<dbReference type="GeneID" id="301546936"/>
<dbReference type="EMBL" id="BMND01000003">
    <property type="protein sequence ID" value="GGN36597.1"/>
    <property type="molecule type" value="Genomic_DNA"/>
</dbReference>
<dbReference type="Proteomes" id="UP000600080">
    <property type="component" value="Unassembled WGS sequence"/>
</dbReference>
<evidence type="ECO:0000313" key="3">
    <source>
        <dbReference type="EMBL" id="GGN36597.1"/>
    </source>
</evidence>
<sequence>MSTILLATLAASGHVNPFGPVATELVERGHRVIWYTGTAYADRVARSSAEFAPPEDGRFVDLDRLTDEYPEFLSLPSEARGPWFLEHVFVRPVPGQYRDLKALMARYGADVLLADSTMAAASLIHELHGELWATLSVAPLAIPDPWVPPFGKGWPPGGQPWLRIRNWYTETSERRRFPEPLDQMNVIRRELGLSPVRSSPFDANLTPYLYVQATVAEFEYPRRRLPEQVHFVGPLFPAVPPPGPLPDWWPKLEKDRPVVLVTQGTGARDLGELVVPTVQALAGQDITVVVTTAGASHPDLDPASLPANVHVEPFLPYAELMPHLSAMVTNGGYGTVQLALAHGVPIVAAGVTEDKPEVCARLAWSGAGIDLRSKRPPVPVLAEAVRTVLIDPGYRRKASAMRTAFAGRRAPQEVAVLLEELIATRRPVLATRR</sequence>
<dbReference type="InterPro" id="IPR050426">
    <property type="entry name" value="Glycosyltransferase_28"/>
</dbReference>
<dbReference type="RefSeq" id="WP_189096362.1">
    <property type="nucleotide sequence ID" value="NZ_BMND01000003.1"/>
</dbReference>
<keyword evidence="1 3" id="KW-0808">Transferase</keyword>
<dbReference type="InterPro" id="IPR002213">
    <property type="entry name" value="UDP_glucos_trans"/>
</dbReference>
<organism evidence="3 4">
    <name type="scientific">Streptomyces kronopolitis</name>
    <dbReference type="NCBI Taxonomy" id="1612435"/>
    <lineage>
        <taxon>Bacteria</taxon>
        <taxon>Bacillati</taxon>
        <taxon>Actinomycetota</taxon>
        <taxon>Actinomycetes</taxon>
        <taxon>Kitasatosporales</taxon>
        <taxon>Streptomycetaceae</taxon>
        <taxon>Streptomyces</taxon>
    </lineage>
</organism>
<dbReference type="SUPFAM" id="SSF53756">
    <property type="entry name" value="UDP-Glycosyltransferase/glycogen phosphorylase"/>
    <property type="match status" value="1"/>
</dbReference>
<feature type="domain" description="Erythromycin biosynthesis protein CIII-like C-terminal" evidence="2">
    <location>
        <begin position="279"/>
        <end position="421"/>
    </location>
</feature>
<dbReference type="GO" id="GO:0016740">
    <property type="term" value="F:transferase activity"/>
    <property type="evidence" value="ECO:0007669"/>
    <property type="project" value="UniProtKB-KW"/>
</dbReference>
<dbReference type="Gene3D" id="3.40.50.2000">
    <property type="entry name" value="Glycogen Phosphorylase B"/>
    <property type="match status" value="2"/>
</dbReference>
<gene>
    <name evidence="3" type="ORF">GCM10012285_10540</name>
</gene>